<reference evidence="2 3" key="1">
    <citation type="journal article" date="2024" name="G3 (Bethesda)">
        <title>Genome assembly of Hibiscus sabdariffa L. provides insights into metabolisms of medicinal natural products.</title>
        <authorList>
            <person name="Kim T."/>
        </authorList>
    </citation>
    <scope>NUCLEOTIDE SEQUENCE [LARGE SCALE GENOMIC DNA]</scope>
    <source>
        <strain evidence="2">TK-2024</strain>
        <tissue evidence="2">Old leaves</tissue>
    </source>
</reference>
<dbReference type="EMBL" id="JBBPBN010000020">
    <property type="protein sequence ID" value="KAK9016418.1"/>
    <property type="molecule type" value="Genomic_DNA"/>
</dbReference>
<protein>
    <submittedName>
        <fullName evidence="2">Uncharacterized protein</fullName>
    </submittedName>
</protein>
<evidence type="ECO:0000256" key="1">
    <source>
        <dbReference type="SAM" id="MobiDB-lite"/>
    </source>
</evidence>
<proteinExistence type="predicted"/>
<sequence length="122" mass="13607">MGRNSLSAENGDSSKGGSFSGQTQRGLNQRIRVIDNLQEAGRAVGVVSNQGGKEKRRMVGHVEEDDLWKMKRAFDDVRDMGLFPNMTETVVNSAKGKSSRAKDQSEEESFRDFFLKLSVSEY</sequence>
<gene>
    <name evidence="2" type="ORF">V6N11_078918</name>
</gene>
<evidence type="ECO:0000313" key="3">
    <source>
        <dbReference type="Proteomes" id="UP001396334"/>
    </source>
</evidence>
<comment type="caution">
    <text evidence="2">The sequence shown here is derived from an EMBL/GenBank/DDBJ whole genome shotgun (WGS) entry which is preliminary data.</text>
</comment>
<feature type="region of interest" description="Disordered" evidence="1">
    <location>
        <begin position="1"/>
        <end position="25"/>
    </location>
</feature>
<keyword evidence="3" id="KW-1185">Reference proteome</keyword>
<dbReference type="Proteomes" id="UP001396334">
    <property type="component" value="Unassembled WGS sequence"/>
</dbReference>
<evidence type="ECO:0000313" key="2">
    <source>
        <dbReference type="EMBL" id="KAK9016418.1"/>
    </source>
</evidence>
<accession>A0ABR2RUE7</accession>
<organism evidence="2 3">
    <name type="scientific">Hibiscus sabdariffa</name>
    <name type="common">roselle</name>
    <dbReference type="NCBI Taxonomy" id="183260"/>
    <lineage>
        <taxon>Eukaryota</taxon>
        <taxon>Viridiplantae</taxon>
        <taxon>Streptophyta</taxon>
        <taxon>Embryophyta</taxon>
        <taxon>Tracheophyta</taxon>
        <taxon>Spermatophyta</taxon>
        <taxon>Magnoliopsida</taxon>
        <taxon>eudicotyledons</taxon>
        <taxon>Gunneridae</taxon>
        <taxon>Pentapetalae</taxon>
        <taxon>rosids</taxon>
        <taxon>malvids</taxon>
        <taxon>Malvales</taxon>
        <taxon>Malvaceae</taxon>
        <taxon>Malvoideae</taxon>
        <taxon>Hibiscus</taxon>
    </lineage>
</organism>
<name>A0ABR2RUE7_9ROSI</name>